<dbReference type="OrthoDB" id="9802177at2"/>
<evidence type="ECO:0008006" key="3">
    <source>
        <dbReference type="Google" id="ProtNLM"/>
    </source>
</evidence>
<sequence>MDSLQIRTPAVGGGFAAVLVILLFFLPQSSLAQESDDGPSLNVSGFIKSSYFYDSRDVITARNEDFLLYPAPDANPDGDDASDTDNLSAFQLFSRLRLSIGNLPDALGADVTGYMEADFFGPGTVTDAVGQENIFRLRRAFANMSWDNREVKFGLEWSPLFTLGAYPHTVATEAGAPYNPFARQPMIKLTLKPGNLRLIGITSWQFDAFREADFLGVNGIDLQQQSALPGLHGHAQYVGDNGFLIGAGGYLRWLRPVATGDRVPLGAGTAYLAYSTDAMALRAKGVYGSTRDHVMPGGFIYDPGADDIENGQPQYVTDAFSQLNTASGWLEIEKKGTVAPGLFIGYLKALGSSDDITNFGSVGTTNIIGATRSPNLESVFDISPRLAFNYGALRLALEAQFTSATYAASLDENYAPNGDTDSVLNVRGNFTVFLFF</sequence>
<dbReference type="EMBL" id="PDEQ01000006">
    <property type="protein sequence ID" value="PEN12872.1"/>
    <property type="molecule type" value="Genomic_DNA"/>
</dbReference>
<evidence type="ECO:0000313" key="2">
    <source>
        <dbReference type="Proteomes" id="UP000220102"/>
    </source>
</evidence>
<dbReference type="Proteomes" id="UP000220102">
    <property type="component" value="Unassembled WGS sequence"/>
</dbReference>
<proteinExistence type="predicted"/>
<accession>A0A2A8CW04</accession>
<evidence type="ECO:0000313" key="1">
    <source>
        <dbReference type="EMBL" id="PEN12872.1"/>
    </source>
</evidence>
<protein>
    <recommendedName>
        <fullName evidence="3">Porin</fullName>
    </recommendedName>
</protein>
<dbReference type="AlphaFoldDB" id="A0A2A8CW04"/>
<dbReference type="RefSeq" id="WP_098076329.1">
    <property type="nucleotide sequence ID" value="NZ_PDEQ01000006.1"/>
</dbReference>
<name>A0A2A8CW04_9BACT</name>
<keyword evidence="2" id="KW-1185">Reference proteome</keyword>
<reference evidence="1 2" key="1">
    <citation type="submission" date="2017-10" db="EMBL/GenBank/DDBJ databases">
        <title>Draft genome of Longibacter Salinarum.</title>
        <authorList>
            <person name="Goh K.M."/>
            <person name="Shamsir M.S."/>
            <person name="Lim S.W."/>
        </authorList>
    </citation>
    <scope>NUCLEOTIDE SEQUENCE [LARGE SCALE GENOMIC DNA]</scope>
    <source>
        <strain evidence="1 2">KCTC 52045</strain>
    </source>
</reference>
<comment type="caution">
    <text evidence="1">The sequence shown here is derived from an EMBL/GenBank/DDBJ whole genome shotgun (WGS) entry which is preliminary data.</text>
</comment>
<organism evidence="1 2">
    <name type="scientific">Longibacter salinarum</name>
    <dbReference type="NCBI Taxonomy" id="1850348"/>
    <lineage>
        <taxon>Bacteria</taxon>
        <taxon>Pseudomonadati</taxon>
        <taxon>Rhodothermota</taxon>
        <taxon>Rhodothermia</taxon>
        <taxon>Rhodothermales</taxon>
        <taxon>Salisaetaceae</taxon>
        <taxon>Longibacter</taxon>
    </lineage>
</organism>
<gene>
    <name evidence="1" type="ORF">CRI94_12780</name>
</gene>